<evidence type="ECO:0000259" key="2">
    <source>
        <dbReference type="Pfam" id="PF24883"/>
    </source>
</evidence>
<dbReference type="AlphaFoldDB" id="A0A9P6EA54"/>
<dbReference type="SUPFAM" id="SSF52540">
    <property type="entry name" value="P-loop containing nucleoside triphosphate hydrolases"/>
    <property type="match status" value="1"/>
</dbReference>
<organism evidence="3 4">
    <name type="scientific">Crepidotus variabilis</name>
    <dbReference type="NCBI Taxonomy" id="179855"/>
    <lineage>
        <taxon>Eukaryota</taxon>
        <taxon>Fungi</taxon>
        <taxon>Dikarya</taxon>
        <taxon>Basidiomycota</taxon>
        <taxon>Agaricomycotina</taxon>
        <taxon>Agaricomycetes</taxon>
        <taxon>Agaricomycetidae</taxon>
        <taxon>Agaricales</taxon>
        <taxon>Agaricineae</taxon>
        <taxon>Crepidotaceae</taxon>
        <taxon>Crepidotus</taxon>
    </lineage>
</organism>
<keyword evidence="4" id="KW-1185">Reference proteome</keyword>
<dbReference type="Gene3D" id="3.40.50.300">
    <property type="entry name" value="P-loop containing nucleotide triphosphate hydrolases"/>
    <property type="match status" value="1"/>
</dbReference>
<dbReference type="InterPro" id="IPR056884">
    <property type="entry name" value="NPHP3-like_N"/>
</dbReference>
<evidence type="ECO:0000313" key="4">
    <source>
        <dbReference type="Proteomes" id="UP000807306"/>
    </source>
</evidence>
<gene>
    <name evidence="3" type="ORF">CPB83DRAFT_553699</name>
</gene>
<dbReference type="InterPro" id="IPR027417">
    <property type="entry name" value="P-loop_NTPase"/>
</dbReference>
<dbReference type="EMBL" id="MU157885">
    <property type="protein sequence ID" value="KAF9525366.1"/>
    <property type="molecule type" value="Genomic_DNA"/>
</dbReference>
<feature type="domain" description="Nephrocystin 3-like N-terminal" evidence="2">
    <location>
        <begin position="100"/>
        <end position="239"/>
    </location>
</feature>
<reference evidence="3" key="1">
    <citation type="submission" date="2020-11" db="EMBL/GenBank/DDBJ databases">
        <authorList>
            <consortium name="DOE Joint Genome Institute"/>
            <person name="Ahrendt S."/>
            <person name="Riley R."/>
            <person name="Andreopoulos W."/>
            <person name="Labutti K."/>
            <person name="Pangilinan J."/>
            <person name="Ruiz-Duenas F.J."/>
            <person name="Barrasa J.M."/>
            <person name="Sanchez-Garcia M."/>
            <person name="Camarero S."/>
            <person name="Miyauchi S."/>
            <person name="Serrano A."/>
            <person name="Linde D."/>
            <person name="Babiker R."/>
            <person name="Drula E."/>
            <person name="Ayuso-Fernandez I."/>
            <person name="Pacheco R."/>
            <person name="Padilla G."/>
            <person name="Ferreira P."/>
            <person name="Barriuso J."/>
            <person name="Kellner H."/>
            <person name="Castanera R."/>
            <person name="Alfaro M."/>
            <person name="Ramirez L."/>
            <person name="Pisabarro A.G."/>
            <person name="Kuo A."/>
            <person name="Tritt A."/>
            <person name="Lipzen A."/>
            <person name="He G."/>
            <person name="Yan M."/>
            <person name="Ng V."/>
            <person name="Cullen D."/>
            <person name="Martin F."/>
            <person name="Rosso M.-N."/>
            <person name="Henrissat B."/>
            <person name="Hibbett D."/>
            <person name="Martinez A.T."/>
            <person name="Grigoriev I.V."/>
        </authorList>
    </citation>
    <scope>NUCLEOTIDE SEQUENCE</scope>
    <source>
        <strain evidence="3">CBS 506.95</strain>
    </source>
</reference>
<dbReference type="PANTHER" id="PTHR10039">
    <property type="entry name" value="AMELOGENIN"/>
    <property type="match status" value="1"/>
</dbReference>
<keyword evidence="1" id="KW-0677">Repeat</keyword>
<comment type="caution">
    <text evidence="3">The sequence shown here is derived from an EMBL/GenBank/DDBJ whole genome shotgun (WGS) entry which is preliminary data.</text>
</comment>
<proteinExistence type="predicted"/>
<dbReference type="Pfam" id="PF24883">
    <property type="entry name" value="NPHP3_N"/>
    <property type="match status" value="1"/>
</dbReference>
<evidence type="ECO:0000313" key="3">
    <source>
        <dbReference type="EMBL" id="KAF9525366.1"/>
    </source>
</evidence>
<name>A0A9P6EA54_9AGAR</name>
<protein>
    <recommendedName>
        <fullName evidence="2">Nephrocystin 3-like N-terminal domain-containing protein</fullName>
    </recommendedName>
</protein>
<sequence>MLNPSNTMAPPSMANNTIQLFTGAHNVCIEGSPVFNISNNAEADFFTRLYQVITQNALHNANRKESVVRCLPGTGRGLSRGWKEVSTTPVEHNSCGQGVPAGFGKTAIAQSISEQLVRDDRLGGDFFFSLLGGRTDPRKLFLTLAYRLAKSNPTLKSAIESAIKRDPEIVNASLEDQFQHLIVSPLKSLKVNDGTLPLVILIDGLDECHNEDNQTKLLNLVTSIPQSQALPLCFLIVSRPEPWIAHAFKSTHSVTTIHLEEDEAADEGIRLYYNTEFAKLRAGPKYCHLDSNQWLRYPQLLIHIAASSFISTHPCTTVATVVSWSDIVTVSLLLGLCAAGLEMHQRQTWSFSKSLAEYNTIVHLRYLVALV</sequence>
<accession>A0A9P6EA54</accession>
<dbReference type="PANTHER" id="PTHR10039:SF14">
    <property type="entry name" value="NACHT DOMAIN-CONTAINING PROTEIN"/>
    <property type="match status" value="1"/>
</dbReference>
<dbReference type="OrthoDB" id="4760524at2759"/>
<dbReference type="Proteomes" id="UP000807306">
    <property type="component" value="Unassembled WGS sequence"/>
</dbReference>
<evidence type="ECO:0000256" key="1">
    <source>
        <dbReference type="ARBA" id="ARBA00022737"/>
    </source>
</evidence>